<sequence>MFTFTHRNPEMQIDKPHTALVLADIQNEFLEEKTGTYYELIADALKKRNVVGNLEQLLKTAQELGYYIIHSPHWYYPTDLQWNVPPGAIADYLIGIGFCGRKDPVDLEGFHGSRSDYYEPFKKYLMDGHTCNTSPHKHFGCVANDVIKQLHMRKVQKVIMAGPVANICLESHMRDIIEAGFEVALVRDAVAAGVNDEGDGYEAAMVNARFMANAMWTTDEAVKRMKAAASA</sequence>
<dbReference type="Proteomes" id="UP000253606">
    <property type="component" value="Chromosome"/>
</dbReference>
<dbReference type="EMBL" id="CP030840">
    <property type="protein sequence ID" value="AXC13001.1"/>
    <property type="molecule type" value="Genomic_DNA"/>
</dbReference>
<dbReference type="PANTHER" id="PTHR43540:SF6">
    <property type="entry name" value="ISOCHORISMATASE-LIKE DOMAIN-CONTAINING PROTEIN"/>
    <property type="match status" value="1"/>
</dbReference>
<dbReference type="Pfam" id="PF00857">
    <property type="entry name" value="Isochorismatase"/>
    <property type="match status" value="1"/>
</dbReference>
<evidence type="ECO:0000313" key="4">
    <source>
        <dbReference type="Proteomes" id="UP000253606"/>
    </source>
</evidence>
<gene>
    <name evidence="3" type="ORF">ACPOL_3720</name>
</gene>
<accession>A0A2Z5G1M7</accession>
<protein>
    <submittedName>
        <fullName evidence="3">Isochorismatase</fullName>
    </submittedName>
</protein>
<proteinExistence type="predicted"/>
<keyword evidence="1" id="KW-0378">Hydrolase</keyword>
<evidence type="ECO:0000313" key="3">
    <source>
        <dbReference type="EMBL" id="AXC13001.1"/>
    </source>
</evidence>
<keyword evidence="4" id="KW-1185">Reference proteome</keyword>
<dbReference type="PANTHER" id="PTHR43540">
    <property type="entry name" value="PEROXYUREIDOACRYLATE/UREIDOACRYLATE AMIDOHYDROLASE-RELATED"/>
    <property type="match status" value="1"/>
</dbReference>
<dbReference type="Gene3D" id="3.40.50.850">
    <property type="entry name" value="Isochorismatase-like"/>
    <property type="match status" value="1"/>
</dbReference>
<reference evidence="3 4" key="1">
    <citation type="journal article" date="2018" name="Front. Microbiol.">
        <title>Hydrolytic Capabilities as a Key to Environmental Success: Chitinolytic and Cellulolytic Acidobacteria From Acidic Sub-arctic Soils and Boreal Peatlands.</title>
        <authorList>
            <person name="Belova S.E."/>
            <person name="Ravin N.V."/>
            <person name="Pankratov T.A."/>
            <person name="Rakitin A.L."/>
            <person name="Ivanova A.A."/>
            <person name="Beletsky A.V."/>
            <person name="Mardanov A.V."/>
            <person name="Sinninghe Damste J.S."/>
            <person name="Dedysh S.N."/>
        </authorList>
    </citation>
    <scope>NUCLEOTIDE SEQUENCE [LARGE SCALE GENOMIC DNA]</scope>
    <source>
        <strain evidence="3 4">SBC82</strain>
    </source>
</reference>
<dbReference type="InterPro" id="IPR000868">
    <property type="entry name" value="Isochorismatase-like_dom"/>
</dbReference>
<dbReference type="OrthoDB" id="4305745at2"/>
<dbReference type="GO" id="GO:0016787">
    <property type="term" value="F:hydrolase activity"/>
    <property type="evidence" value="ECO:0007669"/>
    <property type="project" value="UniProtKB-KW"/>
</dbReference>
<name>A0A2Z5G1M7_9BACT</name>
<dbReference type="InterPro" id="IPR036380">
    <property type="entry name" value="Isochorismatase-like_sf"/>
</dbReference>
<dbReference type="SUPFAM" id="SSF52499">
    <property type="entry name" value="Isochorismatase-like hydrolases"/>
    <property type="match status" value="1"/>
</dbReference>
<dbReference type="RefSeq" id="WP_114208093.1">
    <property type="nucleotide sequence ID" value="NZ_CP030840.1"/>
</dbReference>
<evidence type="ECO:0000259" key="2">
    <source>
        <dbReference type="Pfam" id="PF00857"/>
    </source>
</evidence>
<dbReference type="AlphaFoldDB" id="A0A2Z5G1M7"/>
<dbReference type="KEGG" id="abas:ACPOL_3720"/>
<organism evidence="3 4">
    <name type="scientific">Acidisarcina polymorpha</name>
    <dbReference type="NCBI Taxonomy" id="2211140"/>
    <lineage>
        <taxon>Bacteria</taxon>
        <taxon>Pseudomonadati</taxon>
        <taxon>Acidobacteriota</taxon>
        <taxon>Terriglobia</taxon>
        <taxon>Terriglobales</taxon>
        <taxon>Acidobacteriaceae</taxon>
        <taxon>Acidisarcina</taxon>
    </lineage>
</organism>
<dbReference type="InterPro" id="IPR050272">
    <property type="entry name" value="Isochorismatase-like_hydrls"/>
</dbReference>
<evidence type="ECO:0000256" key="1">
    <source>
        <dbReference type="ARBA" id="ARBA00022801"/>
    </source>
</evidence>
<feature type="domain" description="Isochorismatase-like" evidence="2">
    <location>
        <begin position="18"/>
        <end position="217"/>
    </location>
</feature>